<dbReference type="PANTHER" id="PTHR43790:SF9">
    <property type="entry name" value="GALACTOFURANOSE TRANSPORTER ATP-BINDING PROTEIN YTFR"/>
    <property type="match status" value="1"/>
</dbReference>
<evidence type="ECO:0000256" key="2">
    <source>
        <dbReference type="ARBA" id="ARBA00022597"/>
    </source>
</evidence>
<dbReference type="EC" id="3.6.3.17" evidence="7"/>
<keyword evidence="3" id="KW-0677">Repeat</keyword>
<evidence type="ECO:0000259" key="6">
    <source>
        <dbReference type="PROSITE" id="PS50893"/>
    </source>
</evidence>
<dbReference type="GO" id="GO:0005524">
    <property type="term" value="F:ATP binding"/>
    <property type="evidence" value="ECO:0007669"/>
    <property type="project" value="UniProtKB-KW"/>
</dbReference>
<evidence type="ECO:0000256" key="1">
    <source>
        <dbReference type="ARBA" id="ARBA00022448"/>
    </source>
</evidence>
<dbReference type="InterPro" id="IPR003439">
    <property type="entry name" value="ABC_transporter-like_ATP-bd"/>
</dbReference>
<dbReference type="InterPro" id="IPR017871">
    <property type="entry name" value="ABC_transporter-like_CS"/>
</dbReference>
<sequence length="508" mass="55785">MPAILKSVNLTKRFPGVIANEDVNFELEQGEVHCLFGENGAGKSTLSSCLFGFYHPEEGHIEFDGKPVRFRSPRDAIHMGIGMVHQHFVLVADFTVLANIIVGTHEQGWRLGLPEARARIEKLCAEYGIELELDAYVRDLAVGQQQWVEILKALYLEARVLILDEPTAVLTPAESERLFRIVDHMCKLGLSIILISHKIAEVMQADRVTVLRKGKVVDTVRPADVTPQELTRMMVGRDVELRVARDTAETRATDTVSVLIVEGLSYRDGLGKTALDDINLTIGEGEILGLAGVSGNGQKELFEALSGVLIPQVGRITLTGEEIKGLPSRHYMDRGVGLVPDDRFREGLIPEFNIRENMILGWQRHDDYTNGIFLDHKHIGTVADGLIDEFQIVAPSGATPVNHLSGGNAQKVILAREFVHSNKLLLANQPTRGLDLGVIEYVYKQIIAKRDEGYAVLLASEELEDLLNLSDRIAVISSGRITGIVDPDTTTIEEIGLLMAGSTDGVAA</sequence>
<dbReference type="GO" id="GO:0016887">
    <property type="term" value="F:ATP hydrolysis activity"/>
    <property type="evidence" value="ECO:0007669"/>
    <property type="project" value="InterPro"/>
</dbReference>
<evidence type="ECO:0000313" key="8">
    <source>
        <dbReference type="Proteomes" id="UP000193224"/>
    </source>
</evidence>
<dbReference type="InterPro" id="IPR027417">
    <property type="entry name" value="P-loop_NTPase"/>
</dbReference>
<evidence type="ECO:0000256" key="5">
    <source>
        <dbReference type="ARBA" id="ARBA00022840"/>
    </source>
</evidence>
<dbReference type="Pfam" id="PF00005">
    <property type="entry name" value="ABC_tran"/>
    <property type="match status" value="2"/>
</dbReference>
<keyword evidence="2" id="KW-0762">Sugar transport</keyword>
<dbReference type="RefSeq" id="WP_085799094.1">
    <property type="nucleotide sequence ID" value="NZ_FWXB01000002.1"/>
</dbReference>
<keyword evidence="1" id="KW-0813">Transport</keyword>
<feature type="domain" description="ABC transporter" evidence="6">
    <location>
        <begin position="5"/>
        <end position="238"/>
    </location>
</feature>
<organism evidence="7 8">
    <name type="scientific">Roseovarius aestuarii</name>
    <dbReference type="NCBI Taxonomy" id="475083"/>
    <lineage>
        <taxon>Bacteria</taxon>
        <taxon>Pseudomonadati</taxon>
        <taxon>Pseudomonadota</taxon>
        <taxon>Alphaproteobacteria</taxon>
        <taxon>Rhodobacterales</taxon>
        <taxon>Roseobacteraceae</taxon>
        <taxon>Roseovarius</taxon>
    </lineage>
</organism>
<name>A0A1X7BPG7_9RHOB</name>
<dbReference type="EMBL" id="FWXB01000002">
    <property type="protein sequence ID" value="SMC11149.1"/>
    <property type="molecule type" value="Genomic_DNA"/>
</dbReference>
<evidence type="ECO:0000256" key="3">
    <source>
        <dbReference type="ARBA" id="ARBA00022737"/>
    </source>
</evidence>
<dbReference type="PROSITE" id="PS50893">
    <property type="entry name" value="ABC_TRANSPORTER_2"/>
    <property type="match status" value="2"/>
</dbReference>
<feature type="domain" description="ABC transporter" evidence="6">
    <location>
        <begin position="259"/>
        <end position="503"/>
    </location>
</feature>
<proteinExistence type="predicted"/>
<accession>A0A1X7BPG7</accession>
<dbReference type="AlphaFoldDB" id="A0A1X7BPG7"/>
<dbReference type="SMART" id="SM00382">
    <property type="entry name" value="AAA"/>
    <property type="match status" value="2"/>
</dbReference>
<keyword evidence="5 7" id="KW-0067">ATP-binding</keyword>
<keyword evidence="7" id="KW-0378">Hydrolase</keyword>
<dbReference type="CDD" id="cd03215">
    <property type="entry name" value="ABC_Carb_Monos_II"/>
    <property type="match status" value="1"/>
</dbReference>
<gene>
    <name evidence="7" type="primary">mglA_2</name>
    <name evidence="7" type="ORF">ROA7745_00959</name>
</gene>
<keyword evidence="8" id="KW-1185">Reference proteome</keyword>
<dbReference type="InterPro" id="IPR003593">
    <property type="entry name" value="AAA+_ATPase"/>
</dbReference>
<reference evidence="7 8" key="1">
    <citation type="submission" date="2017-03" db="EMBL/GenBank/DDBJ databases">
        <authorList>
            <person name="Afonso C.L."/>
            <person name="Miller P.J."/>
            <person name="Scott M.A."/>
            <person name="Spackman E."/>
            <person name="Goraichik I."/>
            <person name="Dimitrov K.M."/>
            <person name="Suarez D.L."/>
            <person name="Swayne D.E."/>
        </authorList>
    </citation>
    <scope>NUCLEOTIDE SEQUENCE [LARGE SCALE GENOMIC DNA]</scope>
    <source>
        <strain evidence="7 8">CECT 7745</strain>
    </source>
</reference>
<dbReference type="InterPro" id="IPR050107">
    <property type="entry name" value="ABC_carbohydrate_import_ATPase"/>
</dbReference>
<evidence type="ECO:0000256" key="4">
    <source>
        <dbReference type="ARBA" id="ARBA00022741"/>
    </source>
</evidence>
<evidence type="ECO:0000313" key="7">
    <source>
        <dbReference type="EMBL" id="SMC11149.1"/>
    </source>
</evidence>
<dbReference type="CDD" id="cd03216">
    <property type="entry name" value="ABC_Carb_Monos_I"/>
    <property type="match status" value="1"/>
</dbReference>
<dbReference type="PROSITE" id="PS00211">
    <property type="entry name" value="ABC_TRANSPORTER_1"/>
    <property type="match status" value="1"/>
</dbReference>
<keyword evidence="4" id="KW-0547">Nucleotide-binding</keyword>
<dbReference type="OrthoDB" id="9805029at2"/>
<dbReference type="Proteomes" id="UP000193224">
    <property type="component" value="Unassembled WGS sequence"/>
</dbReference>
<dbReference type="SUPFAM" id="SSF52540">
    <property type="entry name" value="P-loop containing nucleoside triphosphate hydrolases"/>
    <property type="match status" value="2"/>
</dbReference>
<dbReference type="PANTHER" id="PTHR43790">
    <property type="entry name" value="CARBOHYDRATE TRANSPORT ATP-BINDING PROTEIN MG119-RELATED"/>
    <property type="match status" value="1"/>
</dbReference>
<dbReference type="Gene3D" id="3.40.50.300">
    <property type="entry name" value="P-loop containing nucleotide triphosphate hydrolases"/>
    <property type="match status" value="2"/>
</dbReference>
<protein>
    <submittedName>
        <fullName evidence="7">Galactose/methyl galactoside import ATP-binding protein MglA</fullName>
        <ecNumber evidence="7">3.6.3.17</ecNumber>
    </submittedName>
</protein>